<dbReference type="InterPro" id="IPR002933">
    <property type="entry name" value="Peptidase_M20"/>
</dbReference>
<organism evidence="2 3">
    <name type="scientific">Campylobacter avium LMG 24591</name>
    <dbReference type="NCBI Taxonomy" id="522484"/>
    <lineage>
        <taxon>Bacteria</taxon>
        <taxon>Pseudomonadati</taxon>
        <taxon>Campylobacterota</taxon>
        <taxon>Epsilonproteobacteria</taxon>
        <taxon>Campylobacterales</taxon>
        <taxon>Campylobacteraceae</taxon>
        <taxon>Campylobacter</taxon>
    </lineage>
</organism>
<reference evidence="2 3" key="1">
    <citation type="submission" date="2017-07" db="EMBL/GenBank/DDBJ databases">
        <title>Analysis of two Campylobacter avium genomes and identification of a novel hippuricase gene.</title>
        <authorList>
            <person name="Miller W.G."/>
            <person name="Chapman M.H."/>
            <person name="Yee E."/>
            <person name="Revez J."/>
            <person name="Bono J.L."/>
            <person name="Rossi M."/>
        </authorList>
    </citation>
    <scope>NUCLEOTIDE SEQUENCE [LARGE SCALE GENOMIC DNA]</scope>
    <source>
        <strain evidence="2 3">LMG 24591</strain>
    </source>
</reference>
<accession>A0A222MYF9</accession>
<dbReference type="PANTHER" id="PTHR43501:SF1">
    <property type="entry name" value="CYTOSOL NON-SPECIFIC DIPEPTIDASE"/>
    <property type="match status" value="1"/>
</dbReference>
<dbReference type="RefSeq" id="WP_094325346.1">
    <property type="nucleotide sequence ID" value="NZ_CP022347.1"/>
</dbReference>
<dbReference type="AlphaFoldDB" id="A0A222MYF9"/>
<name>A0A222MYF9_9BACT</name>
<dbReference type="InterPro" id="IPR001160">
    <property type="entry name" value="Peptidase_M20C"/>
</dbReference>
<dbReference type="SUPFAM" id="SSF53187">
    <property type="entry name" value="Zn-dependent exopeptidases"/>
    <property type="match status" value="1"/>
</dbReference>
<dbReference type="GO" id="GO:0070573">
    <property type="term" value="F:metallodipeptidase activity"/>
    <property type="evidence" value="ECO:0007669"/>
    <property type="project" value="TreeGrafter"/>
</dbReference>
<dbReference type="GO" id="GO:0005829">
    <property type="term" value="C:cytosol"/>
    <property type="evidence" value="ECO:0007669"/>
    <property type="project" value="TreeGrafter"/>
</dbReference>
<protein>
    <submittedName>
        <fullName evidence="2">Aminoacyl-histidine dipeptidase</fullName>
    </submittedName>
</protein>
<keyword evidence="1" id="KW-0378">Hydrolase</keyword>
<keyword evidence="3" id="KW-1185">Reference proteome</keyword>
<dbReference type="OrthoDB" id="9773892at2"/>
<sequence>MSEIIGNFKEISKIPHCSFNTKKLSDFLCAFAKQNGAKVSVDEAFNIHCIKGNPKICLQSHYDMVCMGEAPNIILEEKNGILSAINSSLGADNGMGVAMMMQVLKEFDDVECLFTNDEEVGLIGVKNLKHKIKSKFLLNLDHEVDNEVIISCAGGVDIKASMKLSFKEEECEIYELDTVNFKGGHSGIDIINNVKNAIKELAYFILENNGVLVDFQGGERINSIAKHAKALVAFKKKPKENSYIKCKYLGKKKAKIIKQSSKILKSLASFAQGVRAYDKELQIVRTSINLSLFKIQDEKLDIEFFARSNTLDDLLRIKEESKIFFKSFGFKISFSNFYEPWQASKSKFALDVLNALKKHIKNCKILAVHAGLECGIIEKKQKLICACIGPNIHNPHSVDERCEIDSVNKIYAALKDILKLYK</sequence>
<evidence type="ECO:0000313" key="2">
    <source>
        <dbReference type="EMBL" id="ASQ30592.1"/>
    </source>
</evidence>
<gene>
    <name evidence="2" type="ORF">CAV_0931</name>
</gene>
<dbReference type="Gene3D" id="3.40.630.10">
    <property type="entry name" value="Zn peptidases"/>
    <property type="match status" value="2"/>
</dbReference>
<dbReference type="EMBL" id="CP022347">
    <property type="protein sequence ID" value="ASQ30592.1"/>
    <property type="molecule type" value="Genomic_DNA"/>
</dbReference>
<evidence type="ECO:0000256" key="1">
    <source>
        <dbReference type="ARBA" id="ARBA00022801"/>
    </source>
</evidence>
<dbReference type="GO" id="GO:0006508">
    <property type="term" value="P:proteolysis"/>
    <property type="evidence" value="ECO:0007669"/>
    <property type="project" value="InterPro"/>
</dbReference>
<dbReference type="PANTHER" id="PTHR43501">
    <property type="entry name" value="CYTOSOL NON-SPECIFIC DIPEPTIDASE"/>
    <property type="match status" value="1"/>
</dbReference>
<proteinExistence type="predicted"/>
<dbReference type="KEGG" id="cavi:CAV_0931"/>
<evidence type="ECO:0000313" key="3">
    <source>
        <dbReference type="Proteomes" id="UP000201169"/>
    </source>
</evidence>
<dbReference type="Pfam" id="PF01546">
    <property type="entry name" value="Peptidase_M20"/>
    <property type="match status" value="1"/>
</dbReference>
<dbReference type="Proteomes" id="UP000201169">
    <property type="component" value="Chromosome"/>
</dbReference>